<comment type="caution">
    <text evidence="13">The sequence shown here is derived from an EMBL/GenBank/DDBJ whole genome shotgun (WGS) entry which is preliminary data.</text>
</comment>
<comment type="cofactor">
    <cofactor evidence="1">
        <name>Ca(2+)</name>
        <dbReference type="ChEBI" id="CHEBI:29108"/>
    </cofactor>
</comment>
<keyword evidence="6" id="KW-0106">Calcium</keyword>
<dbReference type="PANTHER" id="PTHR40088">
    <property type="entry name" value="PECTATE LYASE (EUROFUNG)"/>
    <property type="match status" value="1"/>
</dbReference>
<reference evidence="14" key="1">
    <citation type="submission" date="2023-07" db="EMBL/GenBank/DDBJ databases">
        <title>Myceligenerans salitolerans sp. nov., a halotolerant actinomycete isolated from a salt lake in Xinjiang, China.</title>
        <authorList>
            <person name="Guan T."/>
        </authorList>
    </citation>
    <scope>NUCLEOTIDE SEQUENCE [LARGE SCALE GENOMIC DNA]</scope>
    <source>
        <strain evidence="14">XHU 5031</strain>
    </source>
</reference>
<dbReference type="InterPro" id="IPR002022">
    <property type="entry name" value="Pec_lyase"/>
</dbReference>
<comment type="similarity">
    <text evidence="8">Belongs to the polysaccharide lyase 9 family.</text>
</comment>
<dbReference type="CDD" id="cd04082">
    <property type="entry name" value="CBM35_pectate_lyase-like"/>
    <property type="match status" value="1"/>
</dbReference>
<feature type="compositionally biased region" description="Acidic residues" evidence="10">
    <location>
        <begin position="368"/>
        <end position="384"/>
    </location>
</feature>
<evidence type="ECO:0000256" key="1">
    <source>
        <dbReference type="ARBA" id="ARBA00001913"/>
    </source>
</evidence>
<dbReference type="InterPro" id="IPR012334">
    <property type="entry name" value="Pectin_lyas_fold"/>
</dbReference>
<evidence type="ECO:0000313" key="14">
    <source>
        <dbReference type="Proteomes" id="UP000664617"/>
    </source>
</evidence>
<dbReference type="InterPro" id="IPR008979">
    <property type="entry name" value="Galactose-bd-like_sf"/>
</dbReference>
<feature type="region of interest" description="Disordered" evidence="10">
    <location>
        <begin position="355"/>
        <end position="436"/>
    </location>
</feature>
<feature type="region of interest" description="Disordered" evidence="10">
    <location>
        <begin position="657"/>
        <end position="698"/>
    </location>
</feature>
<feature type="region of interest" description="Disordered" evidence="10">
    <location>
        <begin position="517"/>
        <end position="536"/>
    </location>
</feature>
<dbReference type="PANTHER" id="PTHR40088:SF1">
    <property type="entry name" value="PECTATE LYASE PEL9"/>
    <property type="match status" value="1"/>
</dbReference>
<dbReference type="Gene3D" id="2.60.120.260">
    <property type="entry name" value="Galactose-binding domain-like"/>
    <property type="match status" value="2"/>
</dbReference>
<feature type="domain" description="CBM6" evidence="12">
    <location>
        <begin position="537"/>
        <end position="661"/>
    </location>
</feature>
<keyword evidence="7 9" id="KW-0456">Lyase</keyword>
<evidence type="ECO:0000259" key="12">
    <source>
        <dbReference type="PROSITE" id="PS51175"/>
    </source>
</evidence>
<dbReference type="InterPro" id="IPR005084">
    <property type="entry name" value="CBM6"/>
</dbReference>
<dbReference type="Proteomes" id="UP000664617">
    <property type="component" value="Unassembled WGS sequence"/>
</dbReference>
<feature type="compositionally biased region" description="Low complexity" evidence="10">
    <location>
        <begin position="400"/>
        <end position="415"/>
    </location>
</feature>
<evidence type="ECO:0000256" key="2">
    <source>
        <dbReference type="ARBA" id="ARBA00004613"/>
    </source>
</evidence>
<evidence type="ECO:0000256" key="6">
    <source>
        <dbReference type="ARBA" id="ARBA00022837"/>
    </source>
</evidence>
<keyword evidence="9" id="KW-0119">Carbohydrate metabolism</keyword>
<evidence type="ECO:0000256" key="4">
    <source>
        <dbReference type="ARBA" id="ARBA00022723"/>
    </source>
</evidence>
<protein>
    <submittedName>
        <fullName evidence="13">Carbohydrate-binding protein</fullName>
    </submittedName>
</protein>
<comment type="subcellular location">
    <subcellularLocation>
        <location evidence="2 9">Secreted</location>
    </subcellularLocation>
</comment>
<dbReference type="SMART" id="SM00710">
    <property type="entry name" value="PbH1"/>
    <property type="match status" value="8"/>
</dbReference>
<evidence type="ECO:0000256" key="5">
    <source>
        <dbReference type="ARBA" id="ARBA00022729"/>
    </source>
</evidence>
<evidence type="ECO:0000256" key="10">
    <source>
        <dbReference type="SAM" id="MobiDB-lite"/>
    </source>
</evidence>
<dbReference type="PROSITE" id="PS51175">
    <property type="entry name" value="CBM6"/>
    <property type="match status" value="1"/>
</dbReference>
<keyword evidence="4" id="KW-0479">Metal-binding</keyword>
<feature type="signal peptide" evidence="11">
    <location>
        <begin position="1"/>
        <end position="24"/>
    </location>
</feature>
<keyword evidence="3 9" id="KW-0964">Secreted</keyword>
<keyword evidence="9" id="KW-0624">Polysaccharide degradation</keyword>
<organism evidence="13 14">
    <name type="scientific">Myceligenerans salitolerans</name>
    <dbReference type="NCBI Taxonomy" id="1230528"/>
    <lineage>
        <taxon>Bacteria</taxon>
        <taxon>Bacillati</taxon>
        <taxon>Actinomycetota</taxon>
        <taxon>Actinomycetes</taxon>
        <taxon>Micrococcales</taxon>
        <taxon>Promicromonosporaceae</taxon>
        <taxon>Myceligenerans</taxon>
    </lineage>
</organism>
<evidence type="ECO:0000256" key="9">
    <source>
        <dbReference type="RuleBase" id="RU361173"/>
    </source>
</evidence>
<accession>A0ABS3I9W3</accession>
<dbReference type="EMBL" id="JAFMPK010000044">
    <property type="protein sequence ID" value="MBO0609744.1"/>
    <property type="molecule type" value="Genomic_DNA"/>
</dbReference>
<dbReference type="InterPro" id="IPR006626">
    <property type="entry name" value="PbH1"/>
</dbReference>
<gene>
    <name evidence="13" type="ORF">J0911_11990</name>
</gene>
<dbReference type="SUPFAM" id="SSF49785">
    <property type="entry name" value="Galactose-binding domain-like"/>
    <property type="match status" value="2"/>
</dbReference>
<keyword evidence="14" id="KW-1185">Reference proteome</keyword>
<evidence type="ECO:0000256" key="7">
    <source>
        <dbReference type="ARBA" id="ARBA00023239"/>
    </source>
</evidence>
<dbReference type="SMART" id="SM00656">
    <property type="entry name" value="Amb_all"/>
    <property type="match status" value="1"/>
</dbReference>
<evidence type="ECO:0000313" key="13">
    <source>
        <dbReference type="EMBL" id="MBO0609744.1"/>
    </source>
</evidence>
<dbReference type="Pfam" id="PF03422">
    <property type="entry name" value="CBM_6"/>
    <property type="match status" value="1"/>
</dbReference>
<dbReference type="SUPFAM" id="SSF51126">
    <property type="entry name" value="Pectin lyase-like"/>
    <property type="match status" value="2"/>
</dbReference>
<name>A0ABS3I9W3_9MICO</name>
<evidence type="ECO:0000256" key="8">
    <source>
        <dbReference type="ARBA" id="ARBA00038263"/>
    </source>
</evidence>
<dbReference type="Pfam" id="PF00544">
    <property type="entry name" value="Pectate_lyase_4"/>
    <property type="match status" value="1"/>
</dbReference>
<feature type="chain" id="PRO_5046666531" evidence="11">
    <location>
        <begin position="25"/>
        <end position="1039"/>
    </location>
</feature>
<feature type="compositionally biased region" description="Acidic residues" evidence="10">
    <location>
        <begin position="520"/>
        <end position="532"/>
    </location>
</feature>
<keyword evidence="5 11" id="KW-0732">Signal</keyword>
<dbReference type="Gene3D" id="2.160.20.10">
    <property type="entry name" value="Single-stranded right-handed beta-helix, Pectin lyase-like"/>
    <property type="match status" value="2"/>
</dbReference>
<evidence type="ECO:0000256" key="3">
    <source>
        <dbReference type="ARBA" id="ARBA00022525"/>
    </source>
</evidence>
<dbReference type="InterPro" id="IPR011050">
    <property type="entry name" value="Pectin_lyase_fold/virulence"/>
</dbReference>
<proteinExistence type="inferred from homology"/>
<dbReference type="RefSeq" id="WP_207275670.1">
    <property type="nucleotide sequence ID" value="NZ_JAFMPK010000044.1"/>
</dbReference>
<evidence type="ECO:0000256" key="11">
    <source>
        <dbReference type="SAM" id="SignalP"/>
    </source>
</evidence>
<comment type="similarity">
    <text evidence="9">Belongs to the polysaccharide lyase 1 family.</text>
</comment>
<sequence length="1039" mass="107108">MRRPGARMIAGVATVTLAATIGMAAQFMPEAQALGSATGYATQNGGTTGGAGGATVRATTGTEIHQALCSRASSDTPIIIEVEGTINHGNTSKVSGDSCNTADDVIELKQISNVTLIGVGSGAVFDQLGIHVREASNIIIQNLTVRNVKKSGSPTSNGGDAIGMESDVRNVWVDHVDLYASGGESEGYDGLFDLKNNTQYVTLSYSTLRNSGRGGLVGSGDSDTDNSYVTYHHNIYENINSRTPLLRAGTAHSYNNHFVGLIESGINSRLGARVKVENNYFEDSANPLGTFYTDELGYWEVNGNIWDNITWNSDDHPAGPNPTSNTSVSIPYGYDLDGAECVPNLLRQTAGSHTNLAVSDGSCSPTEPDPEPTDPGDPTDDPTDPGDPGDPGEPDGENLSIGAGADGSSKASGTSYGNVIDGDMGTHWSPNGSTGRISVKWGSDVTVSSIVIREAAGSEGNIGSYDVVNHDNGDVLASGSGAGTITFPATSLRKINFEISSSSGTPAVAEFETYAGTPANDEDEDAGDDNPPDGETVRYEAEASGSTCEGTIDSDNSGFSGTGFCNTPNANGAGAGFTVEGAEAGSATVTFGYANGTASARTADLVVNGTTVGSLQFGPTGSWTSWSTESATVNLGAGTNTVELVATNSAGLANIDYLDSSTGTGPGDGGDPGDGEPPVGDALYAAPNGSAGASGTEGDPTTLTAAIAGIAPGGTIYLRGGTYSLSETVHIEPGNDGLPGNRTELFAYPGETPVLNFSAQSENSANRGLAIGGDWWHLRGIVVEHAGDNGILLGGNDNVIERVVTRFNADTGLQLSRYTAGAPSSEWPSNNLIVSSESHDNVDSDGEDADGFAPKLTVGPGNVFRYTVAHNNIDDGWDLYTKSDTGPIGEVLIEDSLSYENGTLSNGGQAGNGDRNGYKLGGEDIGVDHTVRRSIAFDNGKHGFTYNRNLGSMTIGNNLSIGNEERNFNFDGGSSTFRDNTSCDSGSTDRIIGNDAGGNQWWSGSNGSRCSQYSGDLDWSFDSSGRLVVTIGGAVVDLS</sequence>
<dbReference type="InterPro" id="IPR052052">
    <property type="entry name" value="Polysaccharide_Lyase_9"/>
</dbReference>
<feature type="compositionally biased region" description="Polar residues" evidence="10">
    <location>
        <begin position="355"/>
        <end position="364"/>
    </location>
</feature>